<organism evidence="6 7">
    <name type="scientific">Phtheirospermum japonicum</name>
    <dbReference type="NCBI Taxonomy" id="374723"/>
    <lineage>
        <taxon>Eukaryota</taxon>
        <taxon>Viridiplantae</taxon>
        <taxon>Streptophyta</taxon>
        <taxon>Embryophyta</taxon>
        <taxon>Tracheophyta</taxon>
        <taxon>Spermatophyta</taxon>
        <taxon>Magnoliopsida</taxon>
        <taxon>eudicotyledons</taxon>
        <taxon>Gunneridae</taxon>
        <taxon>Pentapetalae</taxon>
        <taxon>asterids</taxon>
        <taxon>lamiids</taxon>
        <taxon>Lamiales</taxon>
        <taxon>Orobanchaceae</taxon>
        <taxon>Orobanchaceae incertae sedis</taxon>
        <taxon>Phtheirospermum</taxon>
    </lineage>
</organism>
<sequence>MEALISSSSFLPRYPQLLHAPSYRINTKVRRPSQKSKITFEKKLLNQITNQPPDEIPIKNPHPHSKQVETVIKKQSLLSNILNTLDDFICTYLDSPLRPSIDPENVLSGHSAPVDELPPSACVVVEGSLPSSLDGAYIRNGPNPQFANPNPNSRRQRPHHLFEGDGMLHMIKISKGKATLCSRYIRTHKYEAEREAQYPFVPARLVLIVARVRAGQFDPVLHGTGTSNTSLALLGGRLFALCESDLPYEIKVTEDGDILTLGRRNLQSGDPKFSRMTAHPKIDRVTGEAFAYEYNINSPFLTFFRTDGRGRRQKGVPIYSMEECTSVHDFAVTENYAIFPDGQVVLKPSMVWRGRSPLGINRGKMQRLGIIGRYAEDDSGLRWIDTPGLNIMHCVNAWEEDGGDRIVLLVSNCLEIERFWENFRESELRLEKITIDVRREKVERERLSTNRLELGVINPAFQTKKNRYVYAAITDDTSWVGVVKLDLSLNNTVDGGNYMVASRLYGPGCNGGEPFFVPRESNNPAAEEDDGYLITYVHEQHTQESKFLVMDAKSPTLDIVAVVKLPQRVPDGFHGLFVSESDLGKL</sequence>
<feature type="binding site" evidence="5">
    <location>
        <position position="328"/>
    </location>
    <ligand>
        <name>Fe cation</name>
        <dbReference type="ChEBI" id="CHEBI:24875"/>
        <note>catalytic</note>
    </ligand>
</feature>
<dbReference type="OrthoDB" id="1069523at2759"/>
<proteinExistence type="inferred from homology"/>
<protein>
    <submittedName>
        <fullName evidence="6">Probable carotenoid cleavage dioxygenase 4 chloroplastic</fullName>
    </submittedName>
</protein>
<dbReference type="Proteomes" id="UP000653305">
    <property type="component" value="Unassembled WGS sequence"/>
</dbReference>
<dbReference type="GO" id="GO:0010436">
    <property type="term" value="F:carotenoid dioxygenase activity"/>
    <property type="evidence" value="ECO:0007669"/>
    <property type="project" value="TreeGrafter"/>
</dbReference>
<dbReference type="EMBL" id="BMAC01000007">
    <property type="protein sequence ID" value="GFP79363.1"/>
    <property type="molecule type" value="Genomic_DNA"/>
</dbReference>
<dbReference type="AlphaFoldDB" id="A0A830B400"/>
<keyword evidence="2 5" id="KW-0479">Metal-binding</keyword>
<dbReference type="PANTHER" id="PTHR10543">
    <property type="entry name" value="BETA-CAROTENE DIOXYGENASE"/>
    <property type="match status" value="1"/>
</dbReference>
<evidence type="ECO:0000256" key="4">
    <source>
        <dbReference type="ARBA" id="ARBA00023004"/>
    </source>
</evidence>
<evidence type="ECO:0000313" key="7">
    <source>
        <dbReference type="Proteomes" id="UP000653305"/>
    </source>
</evidence>
<evidence type="ECO:0000256" key="1">
    <source>
        <dbReference type="ARBA" id="ARBA00006787"/>
    </source>
</evidence>
<keyword evidence="3 6" id="KW-0223">Dioxygenase</keyword>
<evidence type="ECO:0000256" key="2">
    <source>
        <dbReference type="ARBA" id="ARBA00022723"/>
    </source>
</evidence>
<dbReference type="Pfam" id="PF03055">
    <property type="entry name" value="RPE65"/>
    <property type="match status" value="1"/>
</dbReference>
<evidence type="ECO:0000313" key="6">
    <source>
        <dbReference type="EMBL" id="GFP79363.1"/>
    </source>
</evidence>
<feature type="binding site" evidence="5">
    <location>
        <position position="279"/>
    </location>
    <ligand>
        <name>Fe cation</name>
        <dbReference type="ChEBI" id="CHEBI:24875"/>
        <note>catalytic</note>
    </ligand>
</feature>
<keyword evidence="7" id="KW-1185">Reference proteome</keyword>
<comment type="similarity">
    <text evidence="1">Belongs to the carotenoid oxygenase family.</text>
</comment>
<feature type="binding site" evidence="5">
    <location>
        <position position="393"/>
    </location>
    <ligand>
        <name>Fe cation</name>
        <dbReference type="ChEBI" id="CHEBI:24875"/>
        <note>catalytic</note>
    </ligand>
</feature>
<comment type="cofactor">
    <cofactor evidence="5">
        <name>Fe(2+)</name>
        <dbReference type="ChEBI" id="CHEBI:29033"/>
    </cofactor>
    <text evidence="5">Binds 1 Fe(2+) ion per subunit.</text>
</comment>
<dbReference type="GO" id="GO:0046872">
    <property type="term" value="F:metal ion binding"/>
    <property type="evidence" value="ECO:0007669"/>
    <property type="project" value="UniProtKB-KW"/>
</dbReference>
<dbReference type="PANTHER" id="PTHR10543:SF46">
    <property type="entry name" value="CAROTENOID CLEAVAGE DIOXYGENASE 4, CHLOROPLASTIC-RELATED"/>
    <property type="match status" value="1"/>
</dbReference>
<comment type="caution">
    <text evidence="6">The sequence shown here is derived from an EMBL/GenBank/DDBJ whole genome shotgun (WGS) entry which is preliminary data.</text>
</comment>
<evidence type="ECO:0000256" key="3">
    <source>
        <dbReference type="ARBA" id="ARBA00022964"/>
    </source>
</evidence>
<gene>
    <name evidence="6" type="ORF">PHJA_000079800</name>
</gene>
<evidence type="ECO:0000256" key="5">
    <source>
        <dbReference type="PIRSR" id="PIRSR604294-1"/>
    </source>
</evidence>
<dbReference type="GO" id="GO:0016121">
    <property type="term" value="P:carotene catabolic process"/>
    <property type="evidence" value="ECO:0007669"/>
    <property type="project" value="TreeGrafter"/>
</dbReference>
<name>A0A830B400_9LAMI</name>
<keyword evidence="3 6" id="KW-0560">Oxidoreductase</keyword>
<dbReference type="InterPro" id="IPR004294">
    <property type="entry name" value="Carotenoid_Oase"/>
</dbReference>
<keyword evidence="4 5" id="KW-0408">Iron</keyword>
<accession>A0A830B400</accession>
<feature type="binding site" evidence="5">
    <location>
        <position position="574"/>
    </location>
    <ligand>
        <name>Fe cation</name>
        <dbReference type="ChEBI" id="CHEBI:24875"/>
        <note>catalytic</note>
    </ligand>
</feature>
<dbReference type="GO" id="GO:0009570">
    <property type="term" value="C:chloroplast stroma"/>
    <property type="evidence" value="ECO:0007669"/>
    <property type="project" value="TreeGrafter"/>
</dbReference>
<reference evidence="6" key="1">
    <citation type="submission" date="2020-07" db="EMBL/GenBank/DDBJ databases">
        <title>Ethylene signaling mediates host invasion by parasitic plants.</title>
        <authorList>
            <person name="Yoshida S."/>
        </authorList>
    </citation>
    <scope>NUCLEOTIDE SEQUENCE</scope>
    <source>
        <strain evidence="6">Okayama</strain>
    </source>
</reference>